<reference evidence="2 3" key="1">
    <citation type="submission" date="2020-08" db="EMBL/GenBank/DDBJ databases">
        <title>Cohnella phylogeny.</title>
        <authorList>
            <person name="Dunlap C."/>
        </authorList>
    </citation>
    <scope>NUCLEOTIDE SEQUENCE [LARGE SCALE GENOMIC DNA]</scope>
    <source>
        <strain evidence="2 3">DSM 25241</strain>
    </source>
</reference>
<accession>A0A841T107</accession>
<dbReference type="Pfam" id="PF00583">
    <property type="entry name" value="Acetyltransf_1"/>
    <property type="match status" value="1"/>
</dbReference>
<name>A0A841T107_9BACL</name>
<dbReference type="PROSITE" id="PS51186">
    <property type="entry name" value="GNAT"/>
    <property type="match status" value="1"/>
</dbReference>
<keyword evidence="2" id="KW-0808">Transferase</keyword>
<dbReference type="GO" id="GO:0016747">
    <property type="term" value="F:acyltransferase activity, transferring groups other than amino-acyl groups"/>
    <property type="evidence" value="ECO:0007669"/>
    <property type="project" value="InterPro"/>
</dbReference>
<organism evidence="2 3">
    <name type="scientific">Cohnella thailandensis</name>
    <dbReference type="NCBI Taxonomy" id="557557"/>
    <lineage>
        <taxon>Bacteria</taxon>
        <taxon>Bacillati</taxon>
        <taxon>Bacillota</taxon>
        <taxon>Bacilli</taxon>
        <taxon>Bacillales</taxon>
        <taxon>Paenibacillaceae</taxon>
        <taxon>Cohnella</taxon>
    </lineage>
</organism>
<proteinExistence type="predicted"/>
<evidence type="ECO:0000313" key="3">
    <source>
        <dbReference type="Proteomes" id="UP000535838"/>
    </source>
</evidence>
<dbReference type="Gene3D" id="3.40.630.30">
    <property type="match status" value="1"/>
</dbReference>
<sequence length="156" mass="18038">MLTTRLAVPEDEPFLFEVYADTRSEELSSWGWTKEQSNLFLRMQYEAQRRSYFGDASSAKEEVVQYEKERVGRILTRTTDLVLAIVDISLLSGFRNRGFGTELIRRCQRHAYGTNRSVELHVLNGNPAMRLYDRLGFEAVSEASPYIAMKWSPQAF</sequence>
<dbReference type="InterPro" id="IPR000182">
    <property type="entry name" value="GNAT_dom"/>
</dbReference>
<gene>
    <name evidence="2" type="ORF">H7B67_11590</name>
</gene>
<dbReference type="InterPro" id="IPR016181">
    <property type="entry name" value="Acyl_CoA_acyltransferase"/>
</dbReference>
<protein>
    <submittedName>
        <fullName evidence="2">GNAT family N-acetyltransferase</fullName>
    </submittedName>
</protein>
<dbReference type="EMBL" id="JACJVQ010000008">
    <property type="protein sequence ID" value="MBB6634751.1"/>
    <property type="molecule type" value="Genomic_DNA"/>
</dbReference>
<evidence type="ECO:0000259" key="1">
    <source>
        <dbReference type="PROSITE" id="PS51186"/>
    </source>
</evidence>
<comment type="caution">
    <text evidence="2">The sequence shown here is derived from an EMBL/GenBank/DDBJ whole genome shotgun (WGS) entry which is preliminary data.</text>
</comment>
<dbReference type="AlphaFoldDB" id="A0A841T107"/>
<dbReference type="SUPFAM" id="SSF55729">
    <property type="entry name" value="Acyl-CoA N-acyltransferases (Nat)"/>
    <property type="match status" value="1"/>
</dbReference>
<dbReference type="Proteomes" id="UP000535838">
    <property type="component" value="Unassembled WGS sequence"/>
</dbReference>
<evidence type="ECO:0000313" key="2">
    <source>
        <dbReference type="EMBL" id="MBB6634751.1"/>
    </source>
</evidence>
<feature type="domain" description="N-acetyltransferase" evidence="1">
    <location>
        <begin position="2"/>
        <end position="156"/>
    </location>
</feature>
<keyword evidence="3" id="KW-1185">Reference proteome</keyword>